<comment type="similarity">
    <text evidence="1">Belongs to the anaerobic coproporphyrinogen-III oxidase family. HemW subfamily.</text>
</comment>
<keyword evidence="2" id="KW-0963">Cytoplasm</keyword>
<dbReference type="InterPro" id="IPR006638">
    <property type="entry name" value="Elp3/MiaA/NifB-like_rSAM"/>
</dbReference>
<dbReference type="CDD" id="cd01335">
    <property type="entry name" value="Radical_SAM"/>
    <property type="match status" value="1"/>
</dbReference>
<dbReference type="InterPro" id="IPR007197">
    <property type="entry name" value="rSAM"/>
</dbReference>
<dbReference type="RefSeq" id="WP_286337457.1">
    <property type="nucleotide sequence ID" value="NZ_AP027370.1"/>
</dbReference>
<reference evidence="4 5" key="1">
    <citation type="submission" date="2023-03" db="EMBL/GenBank/DDBJ databases">
        <title>Description of Hydrogenimonas sp. ISO32.</title>
        <authorList>
            <person name="Mino S."/>
            <person name="Fukazawa S."/>
            <person name="Sawabe T."/>
        </authorList>
    </citation>
    <scope>NUCLEOTIDE SEQUENCE [LARGE SCALE GENOMIC DNA]</scope>
    <source>
        <strain evidence="4 5">ISO32</strain>
    </source>
</reference>
<dbReference type="EMBL" id="AP027370">
    <property type="protein sequence ID" value="BDY12256.1"/>
    <property type="molecule type" value="Genomic_DNA"/>
</dbReference>
<evidence type="ECO:0000256" key="1">
    <source>
        <dbReference type="ARBA" id="ARBA00006100"/>
    </source>
</evidence>
<accession>A0ABM8FIY8</accession>
<dbReference type="InterPro" id="IPR058240">
    <property type="entry name" value="rSAM_sf"/>
</dbReference>
<feature type="domain" description="Radical SAM core" evidence="3">
    <location>
        <begin position="1"/>
        <end position="228"/>
    </location>
</feature>
<evidence type="ECO:0000313" key="4">
    <source>
        <dbReference type="EMBL" id="BDY12256.1"/>
    </source>
</evidence>
<keyword evidence="2" id="KW-0143">Chaperone</keyword>
<organism evidence="4 5">
    <name type="scientific">Hydrogenimonas cancrithermarum</name>
    <dbReference type="NCBI Taxonomy" id="2993563"/>
    <lineage>
        <taxon>Bacteria</taxon>
        <taxon>Pseudomonadati</taxon>
        <taxon>Campylobacterota</taxon>
        <taxon>Epsilonproteobacteria</taxon>
        <taxon>Campylobacterales</taxon>
        <taxon>Hydrogenimonadaceae</taxon>
        <taxon>Hydrogenimonas</taxon>
    </lineage>
</organism>
<keyword evidence="5" id="KW-1185">Reference proteome</keyword>
<dbReference type="InterPro" id="IPR004559">
    <property type="entry name" value="HemW-like"/>
</dbReference>
<dbReference type="NCBIfam" id="TIGR00539">
    <property type="entry name" value="hemN_rel"/>
    <property type="match status" value="1"/>
</dbReference>
<comment type="subcellular location">
    <subcellularLocation>
        <location evidence="2">Cytoplasm</location>
    </subcellularLocation>
</comment>
<dbReference type="Gene3D" id="3.30.750.200">
    <property type="match status" value="1"/>
</dbReference>
<evidence type="ECO:0000256" key="2">
    <source>
        <dbReference type="RuleBase" id="RU364116"/>
    </source>
</evidence>
<dbReference type="SFLD" id="SFLDS00029">
    <property type="entry name" value="Radical_SAM"/>
    <property type="match status" value="1"/>
</dbReference>
<dbReference type="SUPFAM" id="SSF102114">
    <property type="entry name" value="Radical SAM enzymes"/>
    <property type="match status" value="1"/>
</dbReference>
<dbReference type="SFLD" id="SFLDG01065">
    <property type="entry name" value="anaerobic_coproporphyrinogen-I"/>
    <property type="match status" value="1"/>
</dbReference>
<evidence type="ECO:0000313" key="5">
    <source>
        <dbReference type="Proteomes" id="UP001321445"/>
    </source>
</evidence>
<keyword evidence="2" id="KW-0479">Metal-binding</keyword>
<dbReference type="InterPro" id="IPR034505">
    <property type="entry name" value="Coproporphyrinogen-III_oxidase"/>
</dbReference>
<keyword evidence="2" id="KW-0411">Iron-sulfur</keyword>
<dbReference type="PANTHER" id="PTHR13932:SF5">
    <property type="entry name" value="RADICAL S-ADENOSYL METHIONINE DOMAIN-CONTAINING PROTEIN 1, MITOCHONDRIAL"/>
    <property type="match status" value="1"/>
</dbReference>
<name>A0ABM8FIY8_9BACT</name>
<keyword evidence="2" id="KW-0408">Iron</keyword>
<sequence>MQHTLLYIHIPFCDSKCHYCSFNSYVDKFELKEAYMKALHRQLRHDLEHYAVSPNSIETVFIGGGTPSTMPPELYEPIFETLEPFLQAEAEITSEANPNSASEMWLGGMKSLGVNRMSFGVQSFFDDKLKLLGRAHKTGEAVAAVERADALGYTRLSIDLIYATILDTPERIETELERAFALPIEHLSAYELTIEEGTPFQHRPEVRKESIEQAKTIRRQIERRGWKQYEISNFGTPCRHNLGYWEYKPYLGIGSGAVGRIGNERLYPHRILEHYIEAPFFKETETLAPDEMVEEKIFLGLRSVIGIDESILGERMKERARLLRDEGKLTYRDGRYYNPDFLLSDEVSLFIIS</sequence>
<comment type="function">
    <text evidence="2">Probably acts as a heme chaperone, transferring heme to an unknown acceptor. Binds one molecule of heme per monomer, possibly covalently. Binds 1 [4Fe-4S] cluster. The cluster is coordinated with 3 cysteines and an exchangeable S-adenosyl-L-methionine.</text>
</comment>
<dbReference type="Proteomes" id="UP001321445">
    <property type="component" value="Chromosome"/>
</dbReference>
<keyword evidence="2" id="KW-0004">4Fe-4S</keyword>
<keyword evidence="2" id="KW-0949">S-adenosyl-L-methionine</keyword>
<proteinExistence type="inferred from homology"/>
<dbReference type="SFLD" id="SFLDF00562">
    <property type="entry name" value="HemN-like__clustered_with_heat"/>
    <property type="match status" value="1"/>
</dbReference>
<dbReference type="SMART" id="SM00729">
    <property type="entry name" value="Elp3"/>
    <property type="match status" value="1"/>
</dbReference>
<protein>
    <recommendedName>
        <fullName evidence="2">Heme chaperone HemW</fullName>
    </recommendedName>
</protein>
<dbReference type="PANTHER" id="PTHR13932">
    <property type="entry name" value="COPROPORPHYRINIGEN III OXIDASE"/>
    <property type="match status" value="1"/>
</dbReference>
<dbReference type="Pfam" id="PF04055">
    <property type="entry name" value="Radical_SAM"/>
    <property type="match status" value="1"/>
</dbReference>
<keyword evidence="2" id="KW-0349">Heme</keyword>
<dbReference type="PROSITE" id="PS51918">
    <property type="entry name" value="RADICAL_SAM"/>
    <property type="match status" value="1"/>
</dbReference>
<evidence type="ECO:0000259" key="3">
    <source>
        <dbReference type="PROSITE" id="PS51918"/>
    </source>
</evidence>
<gene>
    <name evidence="4" type="ORF">HCR_05680</name>
</gene>